<dbReference type="Pfam" id="PF00702">
    <property type="entry name" value="Hydrolase"/>
    <property type="match status" value="1"/>
</dbReference>
<dbReference type="EMBL" id="JFBM01000027">
    <property type="protein sequence ID" value="KFU78121.1"/>
    <property type="molecule type" value="Genomic_DNA"/>
</dbReference>
<accession>A0A2P2FN31</accession>
<dbReference type="PRINTS" id="PR00413">
    <property type="entry name" value="HADHALOGNASE"/>
</dbReference>
<dbReference type="SUPFAM" id="SSF56784">
    <property type="entry name" value="HAD-like"/>
    <property type="match status" value="1"/>
</dbReference>
<gene>
    <name evidence="2" type="ORF">BB31_27415</name>
</gene>
<dbReference type="Gene3D" id="1.10.150.750">
    <property type="match status" value="1"/>
</dbReference>
<keyword evidence="3" id="KW-1185">Reference proteome</keyword>
<dbReference type="SFLD" id="SFLDS00003">
    <property type="entry name" value="Haloacid_Dehalogenase"/>
    <property type="match status" value="1"/>
</dbReference>
<dbReference type="InterPro" id="IPR006439">
    <property type="entry name" value="HAD-SF_hydro_IA"/>
</dbReference>
<dbReference type="Gene3D" id="3.40.50.1000">
    <property type="entry name" value="HAD superfamily/HAD-like"/>
    <property type="match status" value="1"/>
</dbReference>
<dbReference type="InterPro" id="IPR036412">
    <property type="entry name" value="HAD-like_sf"/>
</dbReference>
<sequence length="212" mass="23059">MEIDALVFDILGTLVDEPAGIREAVRQAVPDADVDELVDQWLSHVETEQRRIVAGQRPYAPSDVLDREAAQSVTKTDVVPKLPPWPDTPDGLARLAEHYPLIGLSNASRTSLLRINAHAGLRWHQALSAEEVRTCKPDPAVYELAVEASGAPPERLLMVATHAWDLRGAQSAGLRTAYVARPVGDPPKATDRFDFHADGLADLAAQLGELQL</sequence>
<comment type="caution">
    <text evidence="2">The sequence shown here is derived from an EMBL/GenBank/DDBJ whole genome shotgun (WGS) entry which is preliminary data.</text>
</comment>
<dbReference type="InterPro" id="IPR023214">
    <property type="entry name" value="HAD_sf"/>
</dbReference>
<evidence type="ECO:0000313" key="2">
    <source>
        <dbReference type="EMBL" id="KFU78121.1"/>
    </source>
</evidence>
<dbReference type="PANTHER" id="PTHR43316:SF3">
    <property type="entry name" value="HALOACID DEHALOGENASE, TYPE II (AFU_ORTHOLOGUE AFUA_2G07750)-RELATED"/>
    <property type="match status" value="1"/>
</dbReference>
<evidence type="ECO:0000313" key="3">
    <source>
        <dbReference type="Proteomes" id="UP000256220"/>
    </source>
</evidence>
<dbReference type="CDD" id="cd02588">
    <property type="entry name" value="HAD_L2-DEX"/>
    <property type="match status" value="1"/>
</dbReference>
<dbReference type="PANTHER" id="PTHR43316">
    <property type="entry name" value="HYDROLASE, HALOACID DELAHOGENASE-RELATED"/>
    <property type="match status" value="1"/>
</dbReference>
<organism evidence="2 3">
    <name type="scientific">Amycolatopsis lurida NRRL 2430</name>
    <dbReference type="NCBI Taxonomy" id="1460371"/>
    <lineage>
        <taxon>Bacteria</taxon>
        <taxon>Bacillati</taxon>
        <taxon>Actinomycetota</taxon>
        <taxon>Actinomycetes</taxon>
        <taxon>Pseudonocardiales</taxon>
        <taxon>Pseudonocardiaceae</taxon>
        <taxon>Amycolatopsis</taxon>
    </lineage>
</organism>
<dbReference type="InterPro" id="IPR051540">
    <property type="entry name" value="S-2-haloacid_dehalogenase"/>
</dbReference>
<dbReference type="NCBIfam" id="TIGR01493">
    <property type="entry name" value="HAD-SF-IA-v2"/>
    <property type="match status" value="1"/>
</dbReference>
<dbReference type="InterPro" id="IPR006328">
    <property type="entry name" value="2-HAD"/>
</dbReference>
<dbReference type="Proteomes" id="UP000256220">
    <property type="component" value="Unassembled WGS sequence"/>
</dbReference>
<evidence type="ECO:0000256" key="1">
    <source>
        <dbReference type="ARBA" id="ARBA00022801"/>
    </source>
</evidence>
<dbReference type="NCBIfam" id="TIGR01428">
    <property type="entry name" value="HAD_type_II"/>
    <property type="match status" value="1"/>
</dbReference>
<name>A0A2P2FN31_AMYLU</name>
<protein>
    <submittedName>
        <fullName evidence="2">HAD family hydrolase</fullName>
    </submittedName>
</protein>
<dbReference type="RefSeq" id="WP_034316511.1">
    <property type="nucleotide sequence ID" value="NZ_JFBM01000027.1"/>
</dbReference>
<keyword evidence="1 2" id="KW-0378">Hydrolase</keyword>
<dbReference type="SFLD" id="SFLDG01129">
    <property type="entry name" value="C1.5:_HAD__Beta-PGM__Phosphata"/>
    <property type="match status" value="1"/>
</dbReference>
<reference evidence="2 3" key="1">
    <citation type="journal article" date="2014" name="Genome Announc.">
        <title>Draft Genome Sequence of Amycolatopsis lurida NRRL 2430, Producer of the Glycopeptide Family Antibiotic Ristocetin.</title>
        <authorList>
            <person name="Kwun M.J."/>
            <person name="Hong H.J."/>
        </authorList>
    </citation>
    <scope>NUCLEOTIDE SEQUENCE [LARGE SCALE GENOMIC DNA]</scope>
    <source>
        <strain evidence="2 3">NRRL 2430</strain>
    </source>
</reference>
<dbReference type="AlphaFoldDB" id="A0A2P2FN31"/>
<proteinExistence type="predicted"/>
<dbReference type="GO" id="GO:0019120">
    <property type="term" value="F:hydrolase activity, acting on acid halide bonds, in C-halide compounds"/>
    <property type="evidence" value="ECO:0007669"/>
    <property type="project" value="InterPro"/>
</dbReference>